<dbReference type="EMBL" id="JBBPDW010000062">
    <property type="protein sequence ID" value="KAK7530450.1"/>
    <property type="molecule type" value="Genomic_DNA"/>
</dbReference>
<organism evidence="2 3">
    <name type="scientific">Phyllosticta citricarpa</name>
    <dbReference type="NCBI Taxonomy" id="55181"/>
    <lineage>
        <taxon>Eukaryota</taxon>
        <taxon>Fungi</taxon>
        <taxon>Dikarya</taxon>
        <taxon>Ascomycota</taxon>
        <taxon>Pezizomycotina</taxon>
        <taxon>Dothideomycetes</taxon>
        <taxon>Dothideomycetes incertae sedis</taxon>
        <taxon>Botryosphaeriales</taxon>
        <taxon>Phyllostictaceae</taxon>
        <taxon>Phyllosticta</taxon>
    </lineage>
</organism>
<feature type="compositionally biased region" description="Low complexity" evidence="1">
    <location>
        <begin position="77"/>
        <end position="100"/>
    </location>
</feature>
<accession>A0ABR1L709</accession>
<evidence type="ECO:0000256" key="1">
    <source>
        <dbReference type="SAM" id="MobiDB-lite"/>
    </source>
</evidence>
<sequence>MGAGNSKPEADKAHVFNAAPVHLSSNLTDALQNSPQTDTTRALALERQVQERLSAELEKLRALESQRLSQLQQTLATEAAAAASSPTSQNDQQQQQQQHQESLADKIADSLSSAETLAEKQRQRDMSRGLVQKQIDELRAKLESRKRVEAADPGVEKAKAEVVQCLRIHDRRPLDCWREVDAFKREVGRLEKEFVEKTVR</sequence>
<dbReference type="Proteomes" id="UP001365128">
    <property type="component" value="Unassembled WGS sequence"/>
</dbReference>
<gene>
    <name evidence="2" type="ORF">IWX46DRAFT_616297</name>
</gene>
<name>A0ABR1L709_9PEZI</name>
<keyword evidence="3" id="KW-1185">Reference proteome</keyword>
<comment type="caution">
    <text evidence="2">The sequence shown here is derived from an EMBL/GenBank/DDBJ whole genome shotgun (WGS) entry which is preliminary data.</text>
</comment>
<dbReference type="InterPro" id="IPR012471">
    <property type="entry name" value="DUF1690"/>
</dbReference>
<reference evidence="2 3" key="1">
    <citation type="submission" date="2024-04" db="EMBL/GenBank/DDBJ databases">
        <title>Phyllosticta paracitricarpa is synonymous to the EU quarantine fungus P. citricarpa based on phylogenomic analyses.</title>
        <authorList>
            <consortium name="Lawrence Berkeley National Laboratory"/>
            <person name="Van Ingen-Buijs V.A."/>
            <person name="Van Westerhoven A.C."/>
            <person name="Haridas S."/>
            <person name="Skiadas P."/>
            <person name="Martin F."/>
            <person name="Groenewald J.Z."/>
            <person name="Crous P.W."/>
            <person name="Seidl M.F."/>
        </authorList>
    </citation>
    <scope>NUCLEOTIDE SEQUENCE [LARGE SCALE GENOMIC DNA]</scope>
    <source>
        <strain evidence="2 3">CBS 122670</strain>
    </source>
</reference>
<protein>
    <recommendedName>
        <fullName evidence="4">DUF1690 domain-containing protein</fullName>
    </recommendedName>
</protein>
<proteinExistence type="predicted"/>
<evidence type="ECO:0000313" key="3">
    <source>
        <dbReference type="Proteomes" id="UP001365128"/>
    </source>
</evidence>
<evidence type="ECO:0008006" key="4">
    <source>
        <dbReference type="Google" id="ProtNLM"/>
    </source>
</evidence>
<dbReference type="Pfam" id="PF07956">
    <property type="entry name" value="DUF1690"/>
    <property type="match status" value="1"/>
</dbReference>
<evidence type="ECO:0000313" key="2">
    <source>
        <dbReference type="EMBL" id="KAK7530450.1"/>
    </source>
</evidence>
<feature type="region of interest" description="Disordered" evidence="1">
    <location>
        <begin position="77"/>
        <end position="106"/>
    </location>
</feature>